<dbReference type="InterPro" id="IPR036388">
    <property type="entry name" value="WH-like_DNA-bd_sf"/>
</dbReference>
<dbReference type="GO" id="GO:0003713">
    <property type="term" value="F:transcription coactivator activity"/>
    <property type="evidence" value="ECO:0007669"/>
    <property type="project" value="TreeGrafter"/>
</dbReference>
<keyword evidence="4" id="KW-1185">Reference proteome</keyword>
<dbReference type="GO" id="GO:0070210">
    <property type="term" value="C:Rpd3L-Expanded complex"/>
    <property type="evidence" value="ECO:0007669"/>
    <property type="project" value="TreeGrafter"/>
</dbReference>
<dbReference type="PANTHER" id="PTHR12374">
    <property type="entry name" value="TRANSCRIPTIONAL ADAPTOR 2 ADA2 -RELATED"/>
    <property type="match status" value="1"/>
</dbReference>
<feature type="compositionally biased region" description="Low complexity" evidence="1">
    <location>
        <begin position="386"/>
        <end position="400"/>
    </location>
</feature>
<dbReference type="GO" id="GO:0006338">
    <property type="term" value="P:chromatin remodeling"/>
    <property type="evidence" value="ECO:0007669"/>
    <property type="project" value="TreeGrafter"/>
</dbReference>
<evidence type="ECO:0000313" key="4">
    <source>
        <dbReference type="Proteomes" id="UP000748756"/>
    </source>
</evidence>
<name>A0A9P5S2Z9_9FUNG</name>
<feature type="compositionally biased region" description="Pro residues" evidence="1">
    <location>
        <begin position="15"/>
        <end position="25"/>
    </location>
</feature>
<feature type="compositionally biased region" description="Low complexity" evidence="1">
    <location>
        <begin position="367"/>
        <end position="378"/>
    </location>
</feature>
<evidence type="ECO:0000256" key="1">
    <source>
        <dbReference type="SAM" id="MobiDB-lite"/>
    </source>
</evidence>
<feature type="compositionally biased region" description="Low complexity" evidence="1">
    <location>
        <begin position="206"/>
        <end position="217"/>
    </location>
</feature>
<feature type="compositionally biased region" description="Polar residues" evidence="1">
    <location>
        <begin position="59"/>
        <end position="68"/>
    </location>
</feature>
<gene>
    <name evidence="3" type="ORF">BG015_005900</name>
</gene>
<proteinExistence type="predicted"/>
<feature type="region of interest" description="Disordered" evidence="1">
    <location>
        <begin position="190"/>
        <end position="435"/>
    </location>
</feature>
<dbReference type="GO" id="GO:0003682">
    <property type="term" value="F:chromatin binding"/>
    <property type="evidence" value="ECO:0007669"/>
    <property type="project" value="TreeGrafter"/>
</dbReference>
<feature type="compositionally biased region" description="Basic residues" evidence="1">
    <location>
        <begin position="39"/>
        <end position="52"/>
    </location>
</feature>
<reference evidence="3" key="1">
    <citation type="journal article" date="2020" name="Fungal Divers.">
        <title>Resolving the Mortierellaceae phylogeny through synthesis of multi-gene phylogenetics and phylogenomics.</title>
        <authorList>
            <person name="Vandepol N."/>
            <person name="Liber J."/>
            <person name="Desiro A."/>
            <person name="Na H."/>
            <person name="Kennedy M."/>
            <person name="Barry K."/>
            <person name="Grigoriev I.V."/>
            <person name="Miller A.N."/>
            <person name="O'Donnell K."/>
            <person name="Stajich J.E."/>
            <person name="Bonito G."/>
        </authorList>
    </citation>
    <scope>NUCLEOTIDE SEQUENCE</scope>
    <source>
        <strain evidence="3">NRRL 6426</strain>
    </source>
</reference>
<dbReference type="FunFam" id="1.10.10.10:FF:000087">
    <property type="entry name" value="Transcriptional adapter 2"/>
    <property type="match status" value="1"/>
</dbReference>
<feature type="domain" description="SWIRM" evidence="2">
    <location>
        <begin position="757"/>
        <end position="855"/>
    </location>
</feature>
<dbReference type="GO" id="GO:0006357">
    <property type="term" value="P:regulation of transcription by RNA polymerase II"/>
    <property type="evidence" value="ECO:0007669"/>
    <property type="project" value="TreeGrafter"/>
</dbReference>
<feature type="compositionally biased region" description="Basic and acidic residues" evidence="1">
    <location>
        <begin position="618"/>
        <end position="634"/>
    </location>
</feature>
<organism evidence="3 4">
    <name type="scientific">Linnemannia schmuckeri</name>
    <dbReference type="NCBI Taxonomy" id="64567"/>
    <lineage>
        <taxon>Eukaryota</taxon>
        <taxon>Fungi</taxon>
        <taxon>Fungi incertae sedis</taxon>
        <taxon>Mucoromycota</taxon>
        <taxon>Mortierellomycotina</taxon>
        <taxon>Mortierellomycetes</taxon>
        <taxon>Mortierellales</taxon>
        <taxon>Mortierellaceae</taxon>
        <taxon>Linnemannia</taxon>
    </lineage>
</organism>
<protein>
    <recommendedName>
        <fullName evidence="2">SWIRM domain-containing protein</fullName>
    </recommendedName>
</protein>
<dbReference type="OrthoDB" id="5598695at2759"/>
<dbReference type="InterPro" id="IPR007526">
    <property type="entry name" value="SWIRM"/>
</dbReference>
<dbReference type="Pfam" id="PF04433">
    <property type="entry name" value="SWIRM"/>
    <property type="match status" value="1"/>
</dbReference>
<comment type="caution">
    <text evidence="3">The sequence shown here is derived from an EMBL/GenBank/DDBJ whole genome shotgun (WGS) entry which is preliminary data.</text>
</comment>
<sequence>MMVGHDLASYAQSLPQPPLSPPPMLPKETSSSSSDPHLHSYHRHIPHHHQQHSRPVLFHSSSTHQRASSPVRGLRTDYPGFSTAFSSPSLSSSPSSSSASPSSSSAFNNNNSAANLPSSSTLSSILRLPPPRPSSAMSTRLPVRLGLGDPRLQSYMISAKPTSSSSSSAMAATAATASSSSSFGRQDRIPAVGVTAPGGSYPSETIHSAIGSSSGSNSHHHAIPSFYPPSTSPSTSAASLLARSVPEQGSSRTYPESPSMRQASISHSNNGQWNDNKASAVGGRHSTSPGSQPRSLPSPTPSMTSMSPDWQVVGRHSHDPSHQQHPHQHRSHQQHDLLSPSASEMELGSDTKPLTPLFRSNSPPAFSSMSHRPSSSASHLGPAHMTNSLSASSNGSAGTSGVIHTNPALDHRAVTPPATSLGWSAKHHHHRIPVRSPDRAGHELMTTSTTDSEPSAYMNMNFYDIYRQNPKLLRPEGGRHEERKLQAFHHHQANPHYHSHPHSDNTYAGDYSRPIGHAKRSSAGGFSGLSRRQSMPLISTATQRVLRHEDAKVEQQMSHDDVDDMAVKRDPDYHYHSGHHGLGIQQQQSTHAGAYKHTSVIPSVQARPAPMSIHHILSDDTTHGSEQDRFSFRSDDDDDEETDRYSGTMGLNYGYHSGAAPYSSSSKTSQKRKQGDENDGEPKKRKRISKKQAAEMGLLGPDGVVKRKRTKKIREPGYVSPTGFTHGGERVVQEPEEVVVLEPDVGPVSVLDHQSLPKIIWKGYPLNISGKIGFELLHPYEVHIASTLRLSPAQYLACKRTLILASRKYLSVPNGKQFKKSDAQKLCRIDVNKTSRLWEIFAKVGWLAGITEQDL</sequence>
<feature type="compositionally biased region" description="Polar residues" evidence="1">
    <location>
        <begin position="247"/>
        <end position="277"/>
    </location>
</feature>
<feature type="compositionally biased region" description="Polar residues" evidence="1">
    <location>
        <begin position="285"/>
        <end position="295"/>
    </location>
</feature>
<feature type="compositionally biased region" description="Low complexity" evidence="1">
    <location>
        <begin position="82"/>
        <end position="127"/>
    </location>
</feature>
<evidence type="ECO:0000259" key="2">
    <source>
        <dbReference type="PROSITE" id="PS50934"/>
    </source>
</evidence>
<feature type="region of interest" description="Disordered" evidence="1">
    <location>
        <begin position="1"/>
        <end position="141"/>
    </location>
</feature>
<feature type="region of interest" description="Disordered" evidence="1">
    <location>
        <begin position="618"/>
        <end position="710"/>
    </location>
</feature>
<dbReference type="Proteomes" id="UP000748756">
    <property type="component" value="Unassembled WGS sequence"/>
</dbReference>
<dbReference type="InterPro" id="IPR009057">
    <property type="entry name" value="Homeodomain-like_sf"/>
</dbReference>
<dbReference type="PANTHER" id="PTHR12374:SF21">
    <property type="entry name" value="SWIRM DOMAIN-CONTAINING PROTEIN FUN19-RELATED"/>
    <property type="match status" value="1"/>
</dbReference>
<dbReference type="PROSITE" id="PS50934">
    <property type="entry name" value="SWIRM"/>
    <property type="match status" value="1"/>
</dbReference>
<feature type="region of interest" description="Disordered" evidence="1">
    <location>
        <begin position="510"/>
        <end position="535"/>
    </location>
</feature>
<dbReference type="Gene3D" id="1.10.10.10">
    <property type="entry name" value="Winged helix-like DNA-binding domain superfamily/Winged helix DNA-binding domain"/>
    <property type="match status" value="1"/>
</dbReference>
<dbReference type="AlphaFoldDB" id="A0A9P5S2Z9"/>
<evidence type="ECO:0000313" key="3">
    <source>
        <dbReference type="EMBL" id="KAF9152017.1"/>
    </source>
</evidence>
<dbReference type="EMBL" id="JAAAUQ010000275">
    <property type="protein sequence ID" value="KAF9152017.1"/>
    <property type="molecule type" value="Genomic_DNA"/>
</dbReference>
<feature type="compositionally biased region" description="Low complexity" evidence="1">
    <location>
        <begin position="232"/>
        <end position="242"/>
    </location>
</feature>
<accession>A0A9P5S2Z9</accession>
<dbReference type="SUPFAM" id="SSF46689">
    <property type="entry name" value="Homeodomain-like"/>
    <property type="match status" value="1"/>
</dbReference>
<feature type="compositionally biased region" description="Basic and acidic residues" evidence="1">
    <location>
        <begin position="673"/>
        <end position="682"/>
    </location>
</feature>